<evidence type="ECO:0008006" key="4">
    <source>
        <dbReference type="Google" id="ProtNLM"/>
    </source>
</evidence>
<dbReference type="OrthoDB" id="9131106at2"/>
<sequence>MSQITSPNAEHRRHSPVRDSSTPQLRTVRKELLLLRSEVERSEFVRARAELHAKFERFGWLKLLLPRFTSTKTKAPGKGFSATLSDLVSHPLVGTLVSMLVAKPLRSKLSAGTKPLLKWGALGAAAWTGYRMLSRTIRQRADKAEAEGEQASS</sequence>
<protein>
    <recommendedName>
        <fullName evidence="4">DUF3318 domain-containing protein</fullName>
    </recommendedName>
</protein>
<evidence type="ECO:0000256" key="1">
    <source>
        <dbReference type="SAM" id="MobiDB-lite"/>
    </source>
</evidence>
<dbReference type="RefSeq" id="WP_020566406.1">
    <property type="nucleotide sequence ID" value="NZ_KB890187.1"/>
</dbReference>
<dbReference type="AlphaFoldDB" id="A0A2N7X1A4"/>
<dbReference type="Proteomes" id="UP000235777">
    <property type="component" value="Unassembled WGS sequence"/>
</dbReference>
<keyword evidence="3" id="KW-1185">Reference proteome</keyword>
<accession>A0A2N7X1A4</accession>
<name>A0A2N7X1A4_9BURK</name>
<evidence type="ECO:0000313" key="3">
    <source>
        <dbReference type="Proteomes" id="UP000235777"/>
    </source>
</evidence>
<organism evidence="2 3">
    <name type="scientific">Trinickia symbiotica</name>
    <dbReference type="NCBI Taxonomy" id="863227"/>
    <lineage>
        <taxon>Bacteria</taxon>
        <taxon>Pseudomonadati</taxon>
        <taxon>Pseudomonadota</taxon>
        <taxon>Betaproteobacteria</taxon>
        <taxon>Burkholderiales</taxon>
        <taxon>Burkholderiaceae</taxon>
        <taxon>Trinickia</taxon>
    </lineage>
</organism>
<comment type="caution">
    <text evidence="2">The sequence shown here is derived from an EMBL/GenBank/DDBJ whole genome shotgun (WGS) entry which is preliminary data.</text>
</comment>
<dbReference type="EMBL" id="PNYC01000011">
    <property type="protein sequence ID" value="PMS35407.1"/>
    <property type="molecule type" value="Genomic_DNA"/>
</dbReference>
<reference evidence="2 3" key="1">
    <citation type="submission" date="2018-01" db="EMBL/GenBank/DDBJ databases">
        <title>Whole genome analyses suggest that Burkholderia sensu lato contains two further novel genera in the rhizoxinica-symbiotica group Mycetohabitans gen. nov., and Trinickia gen. nov.: implications for the evolution of diazotrophy and nodulation in the Burkholderiaceae.</title>
        <authorList>
            <person name="Estrada-de los Santos P."/>
            <person name="Palmer M."/>
            <person name="Chavez-Ramirez B."/>
            <person name="Beukes C."/>
            <person name="Steenkamp E.T."/>
            <person name="Hirsch A.M."/>
            <person name="Manyaka P."/>
            <person name="Maluk M."/>
            <person name="Lafos M."/>
            <person name="Crook M."/>
            <person name="Gross E."/>
            <person name="Simon M.F."/>
            <person name="Bueno dos Reis Junior F."/>
            <person name="Poole P.S."/>
            <person name="Venter S.N."/>
            <person name="James E.K."/>
        </authorList>
    </citation>
    <scope>NUCLEOTIDE SEQUENCE [LARGE SCALE GENOMIC DNA]</scope>
    <source>
        <strain evidence="2 3">JPY 581</strain>
    </source>
</reference>
<feature type="region of interest" description="Disordered" evidence="1">
    <location>
        <begin position="1"/>
        <end position="23"/>
    </location>
</feature>
<gene>
    <name evidence="2" type="ORF">C0Z20_18120</name>
</gene>
<dbReference type="STRING" id="863227.GCA_000373005_03883"/>
<proteinExistence type="predicted"/>
<evidence type="ECO:0000313" key="2">
    <source>
        <dbReference type="EMBL" id="PMS35407.1"/>
    </source>
</evidence>